<dbReference type="Proteomes" id="UP000738431">
    <property type="component" value="Chromosome"/>
</dbReference>
<organism evidence="1 2">
    <name type="scientific">Actomonas aquatica</name>
    <dbReference type="NCBI Taxonomy" id="2866162"/>
    <lineage>
        <taxon>Bacteria</taxon>
        <taxon>Pseudomonadati</taxon>
        <taxon>Verrucomicrobiota</taxon>
        <taxon>Opitutia</taxon>
        <taxon>Opitutales</taxon>
        <taxon>Opitutaceae</taxon>
        <taxon>Actomonas</taxon>
    </lineage>
</organism>
<reference evidence="1 2" key="2">
    <citation type="submission" date="2023-12" db="EMBL/GenBank/DDBJ databases">
        <title>Description of an unclassified Opitutus bacterium of Verrucomicrobiota.</title>
        <authorList>
            <person name="Zhang D.-F."/>
        </authorList>
    </citation>
    <scope>NUCLEOTIDE SEQUENCE [LARGE SCALE GENOMIC DNA]</scope>
    <source>
        <strain evidence="1 2">WL0086</strain>
    </source>
</reference>
<evidence type="ECO:0000313" key="1">
    <source>
        <dbReference type="EMBL" id="WRQ87063.1"/>
    </source>
</evidence>
<keyword evidence="2" id="KW-1185">Reference proteome</keyword>
<name>A0ABZ1C6P2_9BACT</name>
<dbReference type="EMBL" id="CP139781">
    <property type="protein sequence ID" value="WRQ87063.1"/>
    <property type="molecule type" value="Genomic_DNA"/>
</dbReference>
<dbReference type="RefSeq" id="WP_221029523.1">
    <property type="nucleotide sequence ID" value="NZ_CP139781.1"/>
</dbReference>
<dbReference type="InterPro" id="IPR041916">
    <property type="entry name" value="Anti_sigma_zinc_sf"/>
</dbReference>
<accession>A0ABZ1C6P2</accession>
<protein>
    <recommendedName>
        <fullName evidence="3">Zinc-finger domain-containing protein</fullName>
    </recommendedName>
</protein>
<reference evidence="1 2" key="1">
    <citation type="submission" date="2021-08" db="EMBL/GenBank/DDBJ databases">
        <authorList>
            <person name="Zhang D."/>
            <person name="Zhang A."/>
            <person name="Wang L."/>
        </authorList>
    </citation>
    <scope>NUCLEOTIDE SEQUENCE [LARGE SCALE GENOMIC DNA]</scope>
    <source>
        <strain evidence="1 2">WL0086</strain>
    </source>
</reference>
<gene>
    <name evidence="1" type="ORF">K1X11_019790</name>
</gene>
<proteinExistence type="predicted"/>
<sequence length="190" mass="20672">MNCRQVQDHLIAARDVPLPDDVARQVSAHTAACPECQALQAQLAAVYTHLQETAARVQVPDAQTEWHAVRRRLRQQSGTAKSAAPLWSRLLRVAAPLTAVAAVALVVMQNRGPIRTESIDVAAPLARQAAKVASDETTADWPEMEQHFAFAAHAEFVETANEEASPFVYVDDESGWLIVWASDPDDAASI</sequence>
<dbReference type="Gene3D" id="1.10.10.1320">
    <property type="entry name" value="Anti-sigma factor, zinc-finger domain"/>
    <property type="match status" value="1"/>
</dbReference>
<evidence type="ECO:0008006" key="3">
    <source>
        <dbReference type="Google" id="ProtNLM"/>
    </source>
</evidence>
<evidence type="ECO:0000313" key="2">
    <source>
        <dbReference type="Proteomes" id="UP000738431"/>
    </source>
</evidence>